<reference evidence="4" key="1">
    <citation type="journal article" date="2011" name="Proc. Natl. Acad. Sci. U.S.A.">
        <title>Obligate biotrophy features unraveled by the genomic analysis of rust fungi.</title>
        <authorList>
            <person name="Duplessis S."/>
            <person name="Cuomo C.A."/>
            <person name="Lin Y.-C."/>
            <person name="Aerts A."/>
            <person name="Tisserant E."/>
            <person name="Veneault-Fourrey C."/>
            <person name="Joly D.L."/>
            <person name="Hacquard S."/>
            <person name="Amselem J."/>
            <person name="Cantarel B.L."/>
            <person name="Chiu R."/>
            <person name="Coutinho P.M."/>
            <person name="Feau N."/>
            <person name="Field M."/>
            <person name="Frey P."/>
            <person name="Gelhaye E."/>
            <person name="Goldberg J."/>
            <person name="Grabherr M.G."/>
            <person name="Kodira C.D."/>
            <person name="Kohler A."/>
            <person name="Kuees U."/>
            <person name="Lindquist E.A."/>
            <person name="Lucas S.M."/>
            <person name="Mago R."/>
            <person name="Mauceli E."/>
            <person name="Morin E."/>
            <person name="Murat C."/>
            <person name="Pangilinan J.L."/>
            <person name="Park R."/>
            <person name="Pearson M."/>
            <person name="Quesneville H."/>
            <person name="Rouhier N."/>
            <person name="Sakthikumar S."/>
            <person name="Salamov A.A."/>
            <person name="Schmutz J."/>
            <person name="Selles B."/>
            <person name="Shapiro H."/>
            <person name="Tanguay P."/>
            <person name="Tuskan G.A."/>
            <person name="Henrissat B."/>
            <person name="Van de Peer Y."/>
            <person name="Rouze P."/>
            <person name="Ellis J.G."/>
            <person name="Dodds P.N."/>
            <person name="Schein J.E."/>
            <person name="Zhong S."/>
            <person name="Hamelin R.C."/>
            <person name="Grigoriev I.V."/>
            <person name="Szabo L.J."/>
            <person name="Martin F."/>
        </authorList>
    </citation>
    <scope>NUCLEOTIDE SEQUENCE [LARGE SCALE GENOMIC DNA]</scope>
    <source>
        <strain evidence="4">98AG31 / pathotype 3-4-7</strain>
    </source>
</reference>
<proteinExistence type="predicted"/>
<dbReference type="GeneID" id="18922142"/>
<feature type="region of interest" description="Disordered" evidence="2">
    <location>
        <begin position="87"/>
        <end position="114"/>
    </location>
</feature>
<dbReference type="InParanoid" id="F4RDC1"/>
<protein>
    <submittedName>
        <fullName evidence="3">Uncharacterized protein</fullName>
    </submittedName>
</protein>
<organism evidence="4">
    <name type="scientific">Melampsora larici-populina (strain 98AG31 / pathotype 3-4-7)</name>
    <name type="common">Poplar leaf rust fungus</name>
    <dbReference type="NCBI Taxonomy" id="747676"/>
    <lineage>
        <taxon>Eukaryota</taxon>
        <taxon>Fungi</taxon>
        <taxon>Dikarya</taxon>
        <taxon>Basidiomycota</taxon>
        <taxon>Pucciniomycotina</taxon>
        <taxon>Pucciniomycetes</taxon>
        <taxon>Pucciniales</taxon>
        <taxon>Melampsoraceae</taxon>
        <taxon>Melampsora</taxon>
    </lineage>
</organism>
<dbReference type="VEuPathDB" id="FungiDB:MELLADRAFT_104032"/>
<feature type="compositionally biased region" description="Polar residues" evidence="2">
    <location>
        <begin position="98"/>
        <end position="114"/>
    </location>
</feature>
<feature type="coiled-coil region" evidence="1">
    <location>
        <begin position="166"/>
        <end position="200"/>
    </location>
</feature>
<evidence type="ECO:0000313" key="4">
    <source>
        <dbReference type="Proteomes" id="UP000001072"/>
    </source>
</evidence>
<keyword evidence="4" id="KW-1185">Reference proteome</keyword>
<name>F4RDC1_MELLP</name>
<evidence type="ECO:0000256" key="2">
    <source>
        <dbReference type="SAM" id="MobiDB-lite"/>
    </source>
</evidence>
<dbReference type="KEGG" id="mlr:MELLADRAFT_104032"/>
<gene>
    <name evidence="3" type="ORF">MELLADRAFT_104032</name>
</gene>
<dbReference type="EMBL" id="GL883097">
    <property type="protein sequence ID" value="EGG09633.1"/>
    <property type="molecule type" value="Genomic_DNA"/>
</dbReference>
<dbReference type="RefSeq" id="XP_007407360.1">
    <property type="nucleotide sequence ID" value="XM_007407298.1"/>
</dbReference>
<dbReference type="Proteomes" id="UP000001072">
    <property type="component" value="Unassembled WGS sequence"/>
</dbReference>
<keyword evidence="1" id="KW-0175">Coiled coil</keyword>
<dbReference type="HOGENOM" id="CLU_1098696_0_0_1"/>
<evidence type="ECO:0000313" key="3">
    <source>
        <dbReference type="EMBL" id="EGG09633.1"/>
    </source>
</evidence>
<accession>F4RDC1</accession>
<evidence type="ECO:0000256" key="1">
    <source>
        <dbReference type="SAM" id="Coils"/>
    </source>
</evidence>
<sequence>MSDDAVQEAVEGLELLSFLLDLAINPIAEMKCLQQCTLETHTRHRFKLKLELAKVPVQKSDLKLQTLANWGCKFHLSTKPKLLPTLSKEHSANKAIDTPTNGSASKKSNVDVGQQNKKDKCKDLKCGAQLAHLQTSLAALEEKIIMYSVKTLQEKGQVGNKAFSLLDKAIMDIKQLESEVEFLEVEALDLKEELDSAHHRITTHERVIQRLSGPEQDDLVQQYNQSTQRGYRGLIVVMYPPHMSTELIYGRSL</sequence>
<dbReference type="AlphaFoldDB" id="F4RDC1"/>